<name>A0A381NV72_9ZZZZ</name>
<proteinExistence type="predicted"/>
<protein>
    <submittedName>
        <fullName evidence="1">Uncharacterized protein</fullName>
    </submittedName>
</protein>
<dbReference type="AlphaFoldDB" id="A0A381NV72"/>
<evidence type="ECO:0000313" key="1">
    <source>
        <dbReference type="EMBL" id="SUZ58505.1"/>
    </source>
</evidence>
<feature type="non-terminal residue" evidence="1">
    <location>
        <position position="1"/>
    </location>
</feature>
<sequence>VVPTDKIPHRNTGLQQVSHPVVALTAAADCG</sequence>
<reference evidence="1" key="1">
    <citation type="submission" date="2018-05" db="EMBL/GenBank/DDBJ databases">
        <authorList>
            <person name="Lanie J.A."/>
            <person name="Ng W.-L."/>
            <person name="Kazmierczak K.M."/>
            <person name="Andrzejewski T.M."/>
            <person name="Davidsen T.M."/>
            <person name="Wayne K.J."/>
            <person name="Tettelin H."/>
            <person name="Glass J.I."/>
            <person name="Rusch D."/>
            <person name="Podicherti R."/>
            <person name="Tsui H.-C.T."/>
            <person name="Winkler M.E."/>
        </authorList>
    </citation>
    <scope>NUCLEOTIDE SEQUENCE</scope>
</reference>
<accession>A0A381NV72</accession>
<gene>
    <name evidence="1" type="ORF">METZ01_LOCUS11359</name>
</gene>
<dbReference type="EMBL" id="UINC01000624">
    <property type="protein sequence ID" value="SUZ58505.1"/>
    <property type="molecule type" value="Genomic_DNA"/>
</dbReference>
<organism evidence="1">
    <name type="scientific">marine metagenome</name>
    <dbReference type="NCBI Taxonomy" id="408172"/>
    <lineage>
        <taxon>unclassified sequences</taxon>
        <taxon>metagenomes</taxon>
        <taxon>ecological metagenomes</taxon>
    </lineage>
</organism>